<proteinExistence type="predicted"/>
<feature type="compositionally biased region" description="Basic residues" evidence="1">
    <location>
        <begin position="113"/>
        <end position="129"/>
    </location>
</feature>
<dbReference type="OrthoDB" id="10488625at2759"/>
<keyword evidence="2" id="KW-0732">Signal</keyword>
<dbReference type="AlphaFoldDB" id="A0A8S3TPA6"/>
<reference evidence="3" key="1">
    <citation type="submission" date="2021-03" db="EMBL/GenBank/DDBJ databases">
        <authorList>
            <person name="Bekaert M."/>
        </authorList>
    </citation>
    <scope>NUCLEOTIDE SEQUENCE</scope>
</reference>
<name>A0A8S3TPA6_MYTED</name>
<organism evidence="3 4">
    <name type="scientific">Mytilus edulis</name>
    <name type="common">Blue mussel</name>
    <dbReference type="NCBI Taxonomy" id="6550"/>
    <lineage>
        <taxon>Eukaryota</taxon>
        <taxon>Metazoa</taxon>
        <taxon>Spiralia</taxon>
        <taxon>Lophotrochozoa</taxon>
        <taxon>Mollusca</taxon>
        <taxon>Bivalvia</taxon>
        <taxon>Autobranchia</taxon>
        <taxon>Pteriomorphia</taxon>
        <taxon>Mytilida</taxon>
        <taxon>Mytiloidea</taxon>
        <taxon>Mytilidae</taxon>
        <taxon>Mytilinae</taxon>
        <taxon>Mytilus</taxon>
    </lineage>
</organism>
<gene>
    <name evidence="3" type="ORF">MEDL_48097</name>
</gene>
<protein>
    <submittedName>
        <fullName evidence="3">Uncharacterized protein</fullName>
    </submittedName>
</protein>
<evidence type="ECO:0000313" key="4">
    <source>
        <dbReference type="Proteomes" id="UP000683360"/>
    </source>
</evidence>
<keyword evidence="4" id="KW-1185">Reference proteome</keyword>
<evidence type="ECO:0000313" key="3">
    <source>
        <dbReference type="EMBL" id="CAG2235535.1"/>
    </source>
</evidence>
<accession>A0A8S3TPA6</accession>
<evidence type="ECO:0000256" key="2">
    <source>
        <dbReference type="SAM" id="SignalP"/>
    </source>
</evidence>
<comment type="caution">
    <text evidence="3">The sequence shown here is derived from an EMBL/GenBank/DDBJ whole genome shotgun (WGS) entry which is preliminary data.</text>
</comment>
<feature type="region of interest" description="Disordered" evidence="1">
    <location>
        <begin position="91"/>
        <end position="138"/>
    </location>
</feature>
<sequence length="156" mass="18673">MLALYLSCLLITSLANALPWKEAKFDRRNEIRNLLHDVSRLKEREGYNAEGESEKQTFLSDLESEDLRRLKEVLHRAKSDLEEKNIKEFNLTLQQSPKHKRRLLRERKDHQKLQHNQRRKPPKKDKNKGRKSEKYYLENPKVTITLNSQNLNFKPI</sequence>
<feature type="signal peptide" evidence="2">
    <location>
        <begin position="1"/>
        <end position="17"/>
    </location>
</feature>
<feature type="chain" id="PRO_5035742644" evidence="2">
    <location>
        <begin position="18"/>
        <end position="156"/>
    </location>
</feature>
<dbReference type="EMBL" id="CAJPWZ010002322">
    <property type="protein sequence ID" value="CAG2235535.1"/>
    <property type="molecule type" value="Genomic_DNA"/>
</dbReference>
<evidence type="ECO:0000256" key="1">
    <source>
        <dbReference type="SAM" id="MobiDB-lite"/>
    </source>
</evidence>
<dbReference type="Proteomes" id="UP000683360">
    <property type="component" value="Unassembled WGS sequence"/>
</dbReference>